<reference evidence="2" key="1">
    <citation type="submission" date="2018-05" db="EMBL/GenBank/DDBJ databases">
        <title>Draft genome of Mucuna pruriens seed.</title>
        <authorList>
            <person name="Nnadi N.E."/>
            <person name="Vos R."/>
            <person name="Hasami M.H."/>
            <person name="Devisetty U.K."/>
            <person name="Aguiy J.C."/>
        </authorList>
    </citation>
    <scope>NUCLEOTIDE SEQUENCE [LARGE SCALE GENOMIC DNA]</scope>
    <source>
        <strain evidence="2">JCA_2017</strain>
    </source>
</reference>
<sequence length="201" mass="23789">MNNSTFPQERLKNSSFLLKIPNVSHKMPMTTPIRVKLVLVILPDWPSRFQLCIVHSFFGRDPASDLNSKNSLPKEVLSSRGQNEGIQRINLEERLHQLLREEDWPAFMDVYRLLVYEIVLFPHLEDYIDLTTIDAFLVKRDKGENHIIAVLANTYYTLNYCYERNGKSLRCCTPLLYLWMTTHHFHNKWRTACPMEDFQWS</sequence>
<protein>
    <recommendedName>
        <fullName evidence="1">DUF7745 domain-containing protein</fullName>
    </recommendedName>
</protein>
<evidence type="ECO:0000313" key="2">
    <source>
        <dbReference type="EMBL" id="RDX74256.1"/>
    </source>
</evidence>
<keyword evidence="3" id="KW-1185">Reference proteome</keyword>
<evidence type="ECO:0000259" key="1">
    <source>
        <dbReference type="Pfam" id="PF24924"/>
    </source>
</evidence>
<dbReference type="AlphaFoldDB" id="A0A371F7I5"/>
<dbReference type="PANTHER" id="PTHR48154:SF1">
    <property type="entry name" value="PROTEIN, PUTATIVE-RELATED"/>
    <property type="match status" value="1"/>
</dbReference>
<dbReference type="Proteomes" id="UP000257109">
    <property type="component" value="Unassembled WGS sequence"/>
</dbReference>
<dbReference type="EMBL" id="QJKJ01010240">
    <property type="protein sequence ID" value="RDX74256.1"/>
    <property type="molecule type" value="Genomic_DNA"/>
</dbReference>
<accession>A0A371F7I5</accession>
<dbReference type="PANTHER" id="PTHR48154">
    <property type="entry name" value="PROTEIN, PUTATIVE-RELATED"/>
    <property type="match status" value="1"/>
</dbReference>
<dbReference type="OrthoDB" id="983711at2759"/>
<dbReference type="Pfam" id="PF24924">
    <property type="entry name" value="DUF7745"/>
    <property type="match status" value="1"/>
</dbReference>
<organism evidence="2 3">
    <name type="scientific">Mucuna pruriens</name>
    <name type="common">Velvet bean</name>
    <name type="synonym">Dolichos pruriens</name>
    <dbReference type="NCBI Taxonomy" id="157652"/>
    <lineage>
        <taxon>Eukaryota</taxon>
        <taxon>Viridiplantae</taxon>
        <taxon>Streptophyta</taxon>
        <taxon>Embryophyta</taxon>
        <taxon>Tracheophyta</taxon>
        <taxon>Spermatophyta</taxon>
        <taxon>Magnoliopsida</taxon>
        <taxon>eudicotyledons</taxon>
        <taxon>Gunneridae</taxon>
        <taxon>Pentapetalae</taxon>
        <taxon>rosids</taxon>
        <taxon>fabids</taxon>
        <taxon>Fabales</taxon>
        <taxon>Fabaceae</taxon>
        <taxon>Papilionoideae</taxon>
        <taxon>50 kb inversion clade</taxon>
        <taxon>NPAAA clade</taxon>
        <taxon>indigoferoid/millettioid clade</taxon>
        <taxon>Phaseoleae</taxon>
        <taxon>Mucuna</taxon>
    </lineage>
</organism>
<name>A0A371F7I5_MUCPR</name>
<dbReference type="InterPro" id="IPR056647">
    <property type="entry name" value="DUF7745"/>
</dbReference>
<feature type="non-terminal residue" evidence="2">
    <location>
        <position position="1"/>
    </location>
</feature>
<proteinExistence type="predicted"/>
<gene>
    <name evidence="2" type="ORF">CR513_46019</name>
</gene>
<evidence type="ECO:0000313" key="3">
    <source>
        <dbReference type="Proteomes" id="UP000257109"/>
    </source>
</evidence>
<feature type="domain" description="DUF7745" evidence="1">
    <location>
        <begin position="75"/>
        <end position="201"/>
    </location>
</feature>
<comment type="caution">
    <text evidence="2">The sequence shown here is derived from an EMBL/GenBank/DDBJ whole genome shotgun (WGS) entry which is preliminary data.</text>
</comment>